<protein>
    <submittedName>
        <fullName evidence="1">Uncharacterized protein</fullName>
    </submittedName>
</protein>
<evidence type="ECO:0000313" key="1">
    <source>
        <dbReference type="EMBL" id="KAF0526952.1"/>
    </source>
</evidence>
<dbReference type="Gene3D" id="2.40.10.10">
    <property type="entry name" value="Trypsin-like serine proteases"/>
    <property type="match status" value="2"/>
</dbReference>
<accession>A0A8H4ARZ4</accession>
<proteinExistence type="predicted"/>
<dbReference type="InterPro" id="IPR009003">
    <property type="entry name" value="Peptidase_S1_PA"/>
</dbReference>
<evidence type="ECO:0000313" key="2">
    <source>
        <dbReference type="Proteomes" id="UP000439903"/>
    </source>
</evidence>
<name>A0A8H4ARZ4_GIGMA</name>
<dbReference type="OrthoDB" id="3762657at2759"/>
<dbReference type="SUPFAM" id="SSF50494">
    <property type="entry name" value="Trypsin-like serine proteases"/>
    <property type="match status" value="1"/>
</dbReference>
<organism evidence="1 2">
    <name type="scientific">Gigaspora margarita</name>
    <dbReference type="NCBI Taxonomy" id="4874"/>
    <lineage>
        <taxon>Eukaryota</taxon>
        <taxon>Fungi</taxon>
        <taxon>Fungi incertae sedis</taxon>
        <taxon>Mucoromycota</taxon>
        <taxon>Glomeromycotina</taxon>
        <taxon>Glomeromycetes</taxon>
        <taxon>Diversisporales</taxon>
        <taxon>Gigasporaceae</taxon>
        <taxon>Gigaspora</taxon>
    </lineage>
</organism>
<dbReference type="EMBL" id="WTPW01000283">
    <property type="protein sequence ID" value="KAF0526952.1"/>
    <property type="molecule type" value="Genomic_DNA"/>
</dbReference>
<comment type="caution">
    <text evidence="1">The sequence shown here is derived from an EMBL/GenBank/DDBJ whole genome shotgun (WGS) entry which is preliminary data.</text>
</comment>
<dbReference type="InterPro" id="IPR043504">
    <property type="entry name" value="Peptidase_S1_PA_chymotrypsin"/>
</dbReference>
<dbReference type="Proteomes" id="UP000439903">
    <property type="component" value="Unassembled WGS sequence"/>
</dbReference>
<keyword evidence="2" id="KW-1185">Reference proteome</keyword>
<dbReference type="AlphaFoldDB" id="A0A8H4ARZ4"/>
<gene>
    <name evidence="1" type="ORF">F8M41_013888</name>
</gene>
<sequence length="267" mass="30167">MVGQITNYTEIKNYTNLLNFTSATNSTANLNSKFQEITNLARLYKPSGCIGYISSKLNNIVIVICEQYLNENTTVQFLNDTKMYYLTIINYNCPNMIKSIPKKKINDTFERILGGDDYIATAGHCDPSGIPSDFDCYLDPWNSTDNETLYYIGQFADSFLEPIDFGLINIQNKNIEPIPSIRNMNSSKYPELIIEDVTEVSSNGAHLCLSGYFSHVKCGYVESLNGFASIGILGLDGDSGGSIFSYKQRSSTCKFEWYTKWCYLEQY</sequence>
<reference evidence="1 2" key="1">
    <citation type="journal article" date="2019" name="Environ. Microbiol.">
        <title>At the nexus of three kingdoms: the genome of the mycorrhizal fungus Gigaspora margarita provides insights into plant, endobacterial and fungal interactions.</title>
        <authorList>
            <person name="Venice F."/>
            <person name="Ghignone S."/>
            <person name="Salvioli di Fossalunga A."/>
            <person name="Amselem J."/>
            <person name="Novero M."/>
            <person name="Xianan X."/>
            <person name="Sedzielewska Toro K."/>
            <person name="Morin E."/>
            <person name="Lipzen A."/>
            <person name="Grigoriev I.V."/>
            <person name="Henrissat B."/>
            <person name="Martin F.M."/>
            <person name="Bonfante P."/>
        </authorList>
    </citation>
    <scope>NUCLEOTIDE SEQUENCE [LARGE SCALE GENOMIC DNA]</scope>
    <source>
        <strain evidence="1 2">BEG34</strain>
    </source>
</reference>